<evidence type="ECO:0000313" key="3">
    <source>
        <dbReference type="EMBL" id="CAG2247118.1"/>
    </source>
</evidence>
<feature type="compositionally biased region" description="Polar residues" evidence="1">
    <location>
        <begin position="192"/>
        <end position="202"/>
    </location>
</feature>
<protein>
    <submittedName>
        <fullName evidence="3">Uncharacterized protein</fullName>
    </submittedName>
</protein>
<gene>
    <name evidence="3" type="ORF">MEDL_59096</name>
</gene>
<dbReference type="Proteomes" id="UP000683360">
    <property type="component" value="Unassembled WGS sequence"/>
</dbReference>
<dbReference type="OrthoDB" id="6119654at2759"/>
<feature type="region of interest" description="Disordered" evidence="1">
    <location>
        <begin position="176"/>
        <end position="210"/>
    </location>
</feature>
<sequence>MYILFNITAVTSETPTGSLAGNLTSTSPVVASISVVLILILIALAVAVIFVLHRRKLKIPFLNKSRTDSVSKNPVCVEPNSDIPEYLDLEQSKESPSKPSIANILYNKMQTLRRTKETKKQNDSELQIYDTCEDTSDSLEYNNQSNTGTLKGSLKGMITEKVNTVGSSLKKIRESLKSKENLSDDKKEKLTSMKSMGRNQLGTLPEIPSSKADNSINDVTLSVKKRRFIQPIGEFPLTANTAYGEVQDQPIETLEYLNKPKLTSKENDYHEFEKKENRLEKNTDSQKDIDSKEDIPPVYDDIHIYADI</sequence>
<comment type="caution">
    <text evidence="3">The sequence shown here is derived from an EMBL/GenBank/DDBJ whole genome shotgun (WGS) entry which is preliminary data.</text>
</comment>
<evidence type="ECO:0000256" key="2">
    <source>
        <dbReference type="SAM" id="Phobius"/>
    </source>
</evidence>
<feature type="region of interest" description="Disordered" evidence="1">
    <location>
        <begin position="265"/>
        <end position="295"/>
    </location>
</feature>
<keyword evidence="2" id="KW-1133">Transmembrane helix</keyword>
<feature type="compositionally biased region" description="Basic and acidic residues" evidence="1">
    <location>
        <begin position="176"/>
        <end position="191"/>
    </location>
</feature>
<name>A0A8S3USR8_MYTED</name>
<organism evidence="3 4">
    <name type="scientific">Mytilus edulis</name>
    <name type="common">Blue mussel</name>
    <dbReference type="NCBI Taxonomy" id="6550"/>
    <lineage>
        <taxon>Eukaryota</taxon>
        <taxon>Metazoa</taxon>
        <taxon>Spiralia</taxon>
        <taxon>Lophotrochozoa</taxon>
        <taxon>Mollusca</taxon>
        <taxon>Bivalvia</taxon>
        <taxon>Autobranchia</taxon>
        <taxon>Pteriomorphia</taxon>
        <taxon>Mytilida</taxon>
        <taxon>Mytiloidea</taxon>
        <taxon>Mytilidae</taxon>
        <taxon>Mytilinae</taxon>
        <taxon>Mytilus</taxon>
    </lineage>
</organism>
<evidence type="ECO:0000313" key="4">
    <source>
        <dbReference type="Proteomes" id="UP000683360"/>
    </source>
</evidence>
<accession>A0A8S3USR8</accession>
<proteinExistence type="predicted"/>
<dbReference type="EMBL" id="CAJPWZ010002891">
    <property type="protein sequence ID" value="CAG2247118.1"/>
    <property type="molecule type" value="Genomic_DNA"/>
</dbReference>
<dbReference type="AlphaFoldDB" id="A0A8S3USR8"/>
<evidence type="ECO:0000256" key="1">
    <source>
        <dbReference type="SAM" id="MobiDB-lite"/>
    </source>
</evidence>
<keyword evidence="2" id="KW-0472">Membrane</keyword>
<reference evidence="3" key="1">
    <citation type="submission" date="2021-03" db="EMBL/GenBank/DDBJ databases">
        <authorList>
            <person name="Bekaert M."/>
        </authorList>
    </citation>
    <scope>NUCLEOTIDE SEQUENCE</scope>
</reference>
<feature type="transmembrane region" description="Helical" evidence="2">
    <location>
        <begin position="29"/>
        <end position="52"/>
    </location>
</feature>
<keyword evidence="4" id="KW-1185">Reference proteome</keyword>
<keyword evidence="2" id="KW-0812">Transmembrane</keyword>
<dbReference type="CDD" id="cd12087">
    <property type="entry name" value="TM_EGFR-like"/>
    <property type="match status" value="1"/>
</dbReference>